<name>A0A6J4JKL5_9CHLR</name>
<dbReference type="InterPro" id="IPR018657">
    <property type="entry name" value="LarA-like_N"/>
</dbReference>
<organism evidence="2">
    <name type="scientific">uncultured Chloroflexota bacterium</name>
    <dbReference type="NCBI Taxonomy" id="166587"/>
    <lineage>
        <taxon>Bacteria</taxon>
        <taxon>Bacillati</taxon>
        <taxon>Chloroflexota</taxon>
        <taxon>environmental samples</taxon>
    </lineage>
</organism>
<gene>
    <name evidence="2" type="ORF">AVDCRST_MAG77-3835</name>
</gene>
<sequence length="417" mass="44661">MVFDVDLPRVARIRQRFPAEHITDVRAAVREAILGSDARVCVRPGARLALTAGSRGITQIPEILAACVATLRELGAEPFIVPAMGSHGGATAEGQREVLEGYGITEERTGAPIRATMEVVEVGRTPLGVPVYMDRNAFEADGVVVCGRVKAHTAFKAPIESGLCKMLAVGLGKQRGAETMHNAGLATTIPEAARVSIAAGKVSLGLAIVENAADEPFHVRAVAPEQFHAADEELLRLSNGLLPRIPFEQLDVLVVDWIGKNISGSGMDPNVIGMWRRLGGERKPDYRRIVVRDVTPESHGNALGVGWADFTTRRLVEQIDYQAMLMNSVTANAPDVARVPLALPADREAIQVAIKTSAATGPVRLARVHSTLRLEELYVSEALLDEVRANPQLEVLEDPAPLAFDGSGGLGPQFVVK</sequence>
<protein>
    <submittedName>
        <fullName evidence="2">Iron-sulfur cluster-binding protein</fullName>
    </submittedName>
</protein>
<dbReference type="AlphaFoldDB" id="A0A6J4JKL5"/>
<evidence type="ECO:0000259" key="1">
    <source>
        <dbReference type="Pfam" id="PF09861"/>
    </source>
</evidence>
<evidence type="ECO:0000313" key="2">
    <source>
        <dbReference type="EMBL" id="CAA9280952.1"/>
    </source>
</evidence>
<accession>A0A6J4JKL5</accession>
<proteinExistence type="predicted"/>
<dbReference type="Pfam" id="PF09861">
    <property type="entry name" value="Lar_N"/>
    <property type="match status" value="1"/>
</dbReference>
<dbReference type="Gene3D" id="3.40.50.11440">
    <property type="match status" value="1"/>
</dbReference>
<dbReference type="EMBL" id="CADCTC010000206">
    <property type="protein sequence ID" value="CAA9280952.1"/>
    <property type="molecule type" value="Genomic_DNA"/>
</dbReference>
<feature type="domain" description="LarA-like N-terminal" evidence="1">
    <location>
        <begin position="23"/>
        <end position="182"/>
    </location>
</feature>
<reference evidence="2" key="1">
    <citation type="submission" date="2020-02" db="EMBL/GenBank/DDBJ databases">
        <authorList>
            <person name="Meier V. D."/>
        </authorList>
    </citation>
    <scope>NUCLEOTIDE SEQUENCE</scope>
    <source>
        <strain evidence="2">AVDCRST_MAG77</strain>
    </source>
</reference>
<dbReference type="GO" id="GO:0050043">
    <property type="term" value="F:lactate racemase activity"/>
    <property type="evidence" value="ECO:0007669"/>
    <property type="project" value="InterPro"/>
</dbReference>